<dbReference type="PANTHER" id="PTHR11005">
    <property type="entry name" value="LYSOSOMAL ACID LIPASE-RELATED"/>
    <property type="match status" value="1"/>
</dbReference>
<evidence type="ECO:0000256" key="1">
    <source>
        <dbReference type="ARBA" id="ARBA00022963"/>
    </source>
</evidence>
<dbReference type="InterPro" id="IPR000073">
    <property type="entry name" value="AB_hydrolase_1"/>
</dbReference>
<proteinExistence type="predicted"/>
<dbReference type="Gene3D" id="3.40.50.1820">
    <property type="entry name" value="alpha/beta hydrolase"/>
    <property type="match status" value="1"/>
</dbReference>
<keyword evidence="4" id="KW-0378">Hydrolase</keyword>
<protein>
    <submittedName>
        <fullName evidence="4">Alpha/beta fold hydrolase</fullName>
    </submittedName>
</protein>
<dbReference type="InterPro" id="IPR029058">
    <property type="entry name" value="AB_hydrolase_fold"/>
</dbReference>
<keyword evidence="1" id="KW-0442">Lipid degradation</keyword>
<comment type="caution">
    <text evidence="4">The sequence shown here is derived from an EMBL/GenBank/DDBJ whole genome shotgun (WGS) entry which is preliminary data.</text>
</comment>
<evidence type="ECO:0000313" key="5">
    <source>
        <dbReference type="Proteomes" id="UP001447008"/>
    </source>
</evidence>
<sequence>MTDLQQQSLLVDLNAAQQLHLRYIAKADATGPAVFFMHGAVENGKIFYTHSNKGLAPFLARLGYRCYVADLAGRGESKPAIARGAAYGQTEAICAEIPAFIDKIIAHSGEFPRFWVAHSWGGVLFNSAFARFPEYIDKVSACAYFGSKRSLYNRHLGKFIKGNLIWYWLAPKYAQKHGYLPARQLKWGSDNETIKSHYQSMQWAKVLPWVDSDDGFDYGAALRDKSLPPILHIAGVKDKSLAQPIDIKKFMQESGLGLQELKIYGRSHGHHHDYGHIDMLTHPQAVRDQFQDVQAWFARHA</sequence>
<organism evidence="4 5">
    <name type="scientific">Pseudoalteromonas qingdaonensis</name>
    <dbReference type="NCBI Taxonomy" id="3131913"/>
    <lineage>
        <taxon>Bacteria</taxon>
        <taxon>Pseudomonadati</taxon>
        <taxon>Pseudomonadota</taxon>
        <taxon>Gammaproteobacteria</taxon>
        <taxon>Alteromonadales</taxon>
        <taxon>Pseudoalteromonadaceae</taxon>
        <taxon>Pseudoalteromonas</taxon>
    </lineage>
</organism>
<evidence type="ECO:0000256" key="2">
    <source>
        <dbReference type="ARBA" id="ARBA00023098"/>
    </source>
</evidence>
<gene>
    <name evidence="4" type="ORF">WCN91_11040</name>
</gene>
<evidence type="ECO:0000313" key="4">
    <source>
        <dbReference type="EMBL" id="MEM0515941.1"/>
    </source>
</evidence>
<evidence type="ECO:0000259" key="3">
    <source>
        <dbReference type="Pfam" id="PF00561"/>
    </source>
</evidence>
<dbReference type="GO" id="GO:0016787">
    <property type="term" value="F:hydrolase activity"/>
    <property type="evidence" value="ECO:0007669"/>
    <property type="project" value="UniProtKB-KW"/>
</dbReference>
<dbReference type="EMBL" id="JBCGCU010000011">
    <property type="protein sequence ID" value="MEM0515941.1"/>
    <property type="molecule type" value="Genomic_DNA"/>
</dbReference>
<keyword evidence="5" id="KW-1185">Reference proteome</keyword>
<dbReference type="Proteomes" id="UP001447008">
    <property type="component" value="Unassembled WGS sequence"/>
</dbReference>
<dbReference type="SUPFAM" id="SSF53474">
    <property type="entry name" value="alpha/beta-Hydrolases"/>
    <property type="match status" value="1"/>
</dbReference>
<accession>A0ABU9MXE6</accession>
<feature type="domain" description="AB hydrolase-1" evidence="3">
    <location>
        <begin position="32"/>
        <end position="139"/>
    </location>
</feature>
<reference evidence="4 5" key="1">
    <citation type="submission" date="2024-03" db="EMBL/GenBank/DDBJ databases">
        <title>Pseudoalteromonas qingdaonensis sp. nov., isolated from the intestines of marine benthic organisms.</title>
        <authorList>
            <person name="Lin X."/>
            <person name="Fang S."/>
            <person name="Hu X."/>
        </authorList>
    </citation>
    <scope>NUCLEOTIDE SEQUENCE [LARGE SCALE GENOMIC DNA]</scope>
    <source>
        <strain evidence="4 5">YIC-827</strain>
    </source>
</reference>
<name>A0ABU9MXE6_9GAMM</name>
<dbReference type="Pfam" id="PF00561">
    <property type="entry name" value="Abhydrolase_1"/>
    <property type="match status" value="1"/>
</dbReference>
<keyword evidence="2" id="KW-0443">Lipid metabolism</keyword>
<dbReference type="RefSeq" id="WP_342679027.1">
    <property type="nucleotide sequence ID" value="NZ_JBCGCU010000011.1"/>
</dbReference>